<dbReference type="Gene3D" id="3.40.109.10">
    <property type="entry name" value="NADH Oxidase"/>
    <property type="match status" value="1"/>
</dbReference>
<proteinExistence type="predicted"/>
<organism evidence="1 2">
    <name type="scientific">Paraburkholderia silvatlantica</name>
    <dbReference type="NCBI Taxonomy" id="321895"/>
    <lineage>
        <taxon>Bacteria</taxon>
        <taxon>Pseudomonadati</taxon>
        <taxon>Pseudomonadota</taxon>
        <taxon>Betaproteobacteria</taxon>
        <taxon>Burkholderiales</taxon>
        <taxon>Burkholderiaceae</taxon>
        <taxon>Paraburkholderia</taxon>
    </lineage>
</organism>
<protein>
    <submittedName>
        <fullName evidence="1">Nitroreductase family protein</fullName>
    </submittedName>
</protein>
<dbReference type="InterPro" id="IPR050627">
    <property type="entry name" value="Nitroreductase/BluB"/>
</dbReference>
<dbReference type="GO" id="GO:0016491">
    <property type="term" value="F:oxidoreductase activity"/>
    <property type="evidence" value="ECO:0007669"/>
    <property type="project" value="InterPro"/>
</dbReference>
<dbReference type="Proteomes" id="UP000247772">
    <property type="component" value="Unassembled WGS sequence"/>
</dbReference>
<dbReference type="PANTHER" id="PTHR23026">
    <property type="entry name" value="NADPH NITROREDUCTASE"/>
    <property type="match status" value="1"/>
</dbReference>
<reference evidence="1 2" key="1">
    <citation type="submission" date="2018-06" db="EMBL/GenBank/DDBJ databases">
        <title>Genomic Encyclopedia of Type Strains, Phase IV (KMG-V): Genome sequencing to study the core and pangenomes of soil and plant-associated prokaryotes.</title>
        <authorList>
            <person name="Whitman W."/>
        </authorList>
    </citation>
    <scope>NUCLEOTIDE SEQUENCE [LARGE SCALE GENOMIC DNA]</scope>
    <source>
        <strain evidence="1 2">SRCL-318</strain>
    </source>
</reference>
<dbReference type="NCBIfam" id="NF047509">
    <property type="entry name" value="Rv3131_FMN_oxido"/>
    <property type="match status" value="1"/>
</dbReference>
<dbReference type="InterPro" id="IPR000415">
    <property type="entry name" value="Nitroreductase-like"/>
</dbReference>
<dbReference type="RefSeq" id="WP_244923069.1">
    <property type="nucleotide sequence ID" value="NZ_QJSQ01000032.1"/>
</dbReference>
<dbReference type="SUPFAM" id="SSF55469">
    <property type="entry name" value="FMN-dependent nitroreductase-like"/>
    <property type="match status" value="2"/>
</dbReference>
<name>A0A2V4T0X3_9BURK</name>
<evidence type="ECO:0000313" key="2">
    <source>
        <dbReference type="Proteomes" id="UP000247772"/>
    </source>
</evidence>
<accession>A0A2V4T0X3</accession>
<dbReference type="AlphaFoldDB" id="A0A2V4T0X3"/>
<dbReference type="PANTHER" id="PTHR23026:SF123">
    <property type="entry name" value="NAD(P)H NITROREDUCTASE RV3131-RELATED"/>
    <property type="match status" value="1"/>
</dbReference>
<evidence type="ECO:0000313" key="1">
    <source>
        <dbReference type="EMBL" id="PYE15751.1"/>
    </source>
</evidence>
<comment type="caution">
    <text evidence="1">The sequence shown here is derived from an EMBL/GenBank/DDBJ whole genome shotgun (WGS) entry which is preliminary data.</text>
</comment>
<sequence>MVEYESYSSALRTVPAPIFANLVHYATLAANGHNTQPWRFHAGTDEMRLLPDFGRRTPVVDPDDHHLFVSLGCAAENLAIAAAATGRSSEADFDPKVGLRFWFGAGAARAHPLFDAIPRRQSTRARYDGKSVPNRNLDALIEAGKLPGVRLIVLTDRLQIGRMRDLAIACNSVQLADLAFVAELKRWLRFNPRTAMTLGDGLFSASTGNPVMPDWLGQRAFDLFFTAQSENDKLFRQIDSSSGIAVFVGERADRAHWITVGRACQRFLLTATCLGLKCAFINQPVEVAPQRANLANLVGETGKRPDLVLRFGYGPTMPYAPRRSLETVVV</sequence>
<gene>
    <name evidence="1" type="ORF">C7410_13263</name>
</gene>
<dbReference type="EMBL" id="QJSQ01000032">
    <property type="protein sequence ID" value="PYE15751.1"/>
    <property type="molecule type" value="Genomic_DNA"/>
</dbReference>